<sequence length="38" mass="4343">MADQLFCEKRLDWDAPVTEVLTLAQSAASSEEAYKRLR</sequence>
<keyword evidence="2" id="KW-1185">Reference proteome</keyword>
<evidence type="ECO:0000313" key="2">
    <source>
        <dbReference type="Proteomes" id="UP000184085"/>
    </source>
</evidence>
<dbReference type="Proteomes" id="UP000184085">
    <property type="component" value="Unassembled WGS sequence"/>
</dbReference>
<dbReference type="AlphaFoldDB" id="A0A1M4MVJ2"/>
<protein>
    <submittedName>
        <fullName evidence="1">Uncharacterized protein</fullName>
    </submittedName>
</protein>
<organism evidence="1 2">
    <name type="scientific">Donghicola eburneus</name>
    <dbReference type="NCBI Taxonomy" id="393278"/>
    <lineage>
        <taxon>Bacteria</taxon>
        <taxon>Pseudomonadati</taxon>
        <taxon>Pseudomonadota</taxon>
        <taxon>Alphaproteobacteria</taxon>
        <taxon>Rhodobacterales</taxon>
        <taxon>Roseobacteraceae</taxon>
        <taxon>Donghicola</taxon>
    </lineage>
</organism>
<reference evidence="2" key="1">
    <citation type="submission" date="2016-09" db="EMBL/GenBank/DDBJ databases">
        <authorList>
            <person name="Wibberg D."/>
        </authorList>
    </citation>
    <scope>NUCLEOTIDE SEQUENCE [LARGE SCALE GENOMIC DNA]</scope>
</reference>
<accession>A0A1M4MVJ2</accession>
<evidence type="ECO:0000313" key="1">
    <source>
        <dbReference type="EMBL" id="SCM66391.1"/>
    </source>
</evidence>
<gene>
    <name evidence="1" type="ORF">KARMA_0566</name>
</gene>
<proteinExistence type="predicted"/>
<dbReference type="EMBL" id="FMJB01000020">
    <property type="protein sequence ID" value="SCM66391.1"/>
    <property type="molecule type" value="Genomic_DNA"/>
</dbReference>
<name>A0A1M4MVJ2_9RHOB</name>